<reference evidence="1" key="1">
    <citation type="submission" date="2020-06" db="EMBL/GenBank/DDBJ databases">
        <title>Complete genome sequence of Candidatus Phytoplasma luffae NCHU2019.</title>
        <authorList>
            <person name="Cho S.-T."/>
            <person name="Tan C.-M."/>
            <person name="Li J.-R."/>
            <person name="Chien Y.-Y."/>
            <person name="Chiu Y.-C."/>
            <person name="Yang J.-Y."/>
            <person name="Kuo C.-H."/>
        </authorList>
    </citation>
    <scope>NUCLEOTIDE SEQUENCE</scope>
    <source>
        <strain evidence="1">NCHU2019</strain>
    </source>
</reference>
<proteinExistence type="predicted"/>
<evidence type="ECO:0000313" key="1">
    <source>
        <dbReference type="EMBL" id="QTX02710.1"/>
    </source>
</evidence>
<dbReference type="EMBL" id="CP054393">
    <property type="protein sequence ID" value="QTX02710.1"/>
    <property type="molecule type" value="Genomic_DNA"/>
</dbReference>
<organism evidence="1 2">
    <name type="scientific">Loofah witches'-broom phytoplasma</name>
    <dbReference type="NCBI Taxonomy" id="35773"/>
    <lineage>
        <taxon>Bacteria</taxon>
        <taxon>Bacillati</taxon>
        <taxon>Mycoplasmatota</taxon>
        <taxon>Mollicutes</taxon>
        <taxon>Acholeplasmatales</taxon>
        <taxon>Acholeplasmataceae</taxon>
        <taxon>Candidatus Phytoplasma</taxon>
        <taxon>16SrVIII (Loofah witches'-broom group)</taxon>
    </lineage>
</organism>
<dbReference type="AlphaFoldDB" id="A0A975FIX5"/>
<dbReference type="RefSeq" id="WP_210954782.1">
    <property type="nucleotide sequence ID" value="NZ_CP054393.1"/>
</dbReference>
<protein>
    <submittedName>
        <fullName evidence="1">Uncharacterized protein</fullName>
    </submittedName>
</protein>
<gene>
    <name evidence="1" type="ORF">LFWB_1400</name>
</gene>
<name>A0A975FIX5_LOWBP</name>
<dbReference type="Proteomes" id="UP000672038">
    <property type="component" value="Chromosome"/>
</dbReference>
<accession>A0A975FIX5</accession>
<dbReference type="KEGG" id="pluf:LFWB_1400"/>
<keyword evidence="2" id="KW-1185">Reference proteome</keyword>
<sequence>MRILPYELYKYSPDQSLCALRKEFGIYDYCLNQNKSNKAMNYFLEKGRNYFNLSFFLWFEEMKKRKHYMNSFHIFYALNNRYDKKETDLFLILECCIQWDIKKFLPYQNNLTWCDIFLLIYESRNKNKKIFHQNIYNELLSWYKINFIRNNQKGLLKPHQLNMEKVKKHFQKYL</sequence>
<evidence type="ECO:0000313" key="2">
    <source>
        <dbReference type="Proteomes" id="UP000672038"/>
    </source>
</evidence>